<sequence>MTFLVALSAGWEAGGPVYAVKARRADEAMAAVRDKLGGDKAPVVVGSLSTRTAKAIGLKIGEVRTI</sequence>
<evidence type="ECO:0000313" key="1">
    <source>
        <dbReference type="EMBL" id="MDQ0449554.1"/>
    </source>
</evidence>
<dbReference type="Proteomes" id="UP001231124">
    <property type="component" value="Unassembled WGS sequence"/>
</dbReference>
<reference evidence="1 2" key="1">
    <citation type="submission" date="2023-07" db="EMBL/GenBank/DDBJ databases">
        <title>Genomic Encyclopedia of Type Strains, Phase IV (KMG-IV): sequencing the most valuable type-strain genomes for metagenomic binning, comparative biology and taxonomic classification.</title>
        <authorList>
            <person name="Goeker M."/>
        </authorList>
    </citation>
    <scope>NUCLEOTIDE SEQUENCE [LARGE SCALE GENOMIC DNA]</scope>
    <source>
        <strain evidence="1 2">DSM 19013</strain>
    </source>
</reference>
<protein>
    <submittedName>
        <fullName evidence="1">Uncharacterized protein</fullName>
    </submittedName>
</protein>
<comment type="caution">
    <text evidence="1">The sequence shown here is derived from an EMBL/GenBank/DDBJ whole genome shotgun (WGS) entry which is preliminary data.</text>
</comment>
<organism evidence="1 2">
    <name type="scientific">Methylobacterium aerolatum</name>
    <dbReference type="NCBI Taxonomy" id="418708"/>
    <lineage>
        <taxon>Bacteria</taxon>
        <taxon>Pseudomonadati</taxon>
        <taxon>Pseudomonadota</taxon>
        <taxon>Alphaproteobacteria</taxon>
        <taxon>Hyphomicrobiales</taxon>
        <taxon>Methylobacteriaceae</taxon>
        <taxon>Methylobacterium</taxon>
    </lineage>
</organism>
<name>A0ABU0I4M7_9HYPH</name>
<proteinExistence type="predicted"/>
<dbReference type="RefSeq" id="WP_238201402.1">
    <property type="nucleotide sequence ID" value="NZ_BPQE01000003.1"/>
</dbReference>
<accession>A0ABU0I4M7</accession>
<dbReference type="EMBL" id="JAUSVP010000015">
    <property type="protein sequence ID" value="MDQ0449554.1"/>
    <property type="molecule type" value="Genomic_DNA"/>
</dbReference>
<evidence type="ECO:0000313" key="2">
    <source>
        <dbReference type="Proteomes" id="UP001231124"/>
    </source>
</evidence>
<gene>
    <name evidence="1" type="ORF">QO012_004073</name>
</gene>
<keyword evidence="2" id="KW-1185">Reference proteome</keyword>